<sequence>MVLYIVENRLKPQLLALLFLAAYSAQLHATNSKVVVESVVSQKHKEQLHFFGVVKSKGIYDIVAPSSGIVSGLSSNISEVKSDRPIMRISPIDPSYIEVNIFTRLEKASLYRKFVENGSFVKAQQVLMQVTVQPYFVVAFSVPPYELKYIKEGRLRGYLFPGTDEEKEVSLSLVYSEAPAANSTFHHFEVRIDCSADLGCPGDDLSGSFAKIVVPKHIEKRITTRDKLTNLN</sequence>
<feature type="chain" id="PRO_5018024280" description="HlyD family secretion protein" evidence="1">
    <location>
        <begin position="30"/>
        <end position="232"/>
    </location>
</feature>
<accession>A0A3N2E1R4</accession>
<evidence type="ECO:0008006" key="4">
    <source>
        <dbReference type="Google" id="ProtNLM"/>
    </source>
</evidence>
<dbReference type="Proteomes" id="UP000275394">
    <property type="component" value="Unassembled WGS sequence"/>
</dbReference>
<dbReference type="EMBL" id="RKHR01000003">
    <property type="protein sequence ID" value="ROS05505.1"/>
    <property type="molecule type" value="Genomic_DNA"/>
</dbReference>
<gene>
    <name evidence="2" type="ORF">EDC56_1036</name>
</gene>
<organism evidence="2 3">
    <name type="scientific">Sinobacterium caligoides</name>
    <dbReference type="NCBI Taxonomy" id="933926"/>
    <lineage>
        <taxon>Bacteria</taxon>
        <taxon>Pseudomonadati</taxon>
        <taxon>Pseudomonadota</taxon>
        <taxon>Gammaproteobacteria</taxon>
        <taxon>Cellvibrionales</taxon>
        <taxon>Spongiibacteraceae</taxon>
        <taxon>Sinobacterium</taxon>
    </lineage>
</organism>
<protein>
    <recommendedName>
        <fullName evidence="4">HlyD family secretion protein</fullName>
    </recommendedName>
</protein>
<comment type="caution">
    <text evidence="2">The sequence shown here is derived from an EMBL/GenBank/DDBJ whole genome shotgun (WGS) entry which is preliminary data.</text>
</comment>
<evidence type="ECO:0000313" key="3">
    <source>
        <dbReference type="Proteomes" id="UP000275394"/>
    </source>
</evidence>
<evidence type="ECO:0000256" key="1">
    <source>
        <dbReference type="SAM" id="SignalP"/>
    </source>
</evidence>
<keyword evidence="3" id="KW-1185">Reference proteome</keyword>
<dbReference type="AlphaFoldDB" id="A0A3N2E1R4"/>
<keyword evidence="1" id="KW-0732">Signal</keyword>
<reference evidence="2 3" key="1">
    <citation type="submission" date="2018-11" db="EMBL/GenBank/DDBJ databases">
        <title>Genomic Encyclopedia of Type Strains, Phase IV (KMG-IV): sequencing the most valuable type-strain genomes for metagenomic binning, comparative biology and taxonomic classification.</title>
        <authorList>
            <person name="Goeker M."/>
        </authorList>
    </citation>
    <scope>NUCLEOTIDE SEQUENCE [LARGE SCALE GENOMIC DNA]</scope>
    <source>
        <strain evidence="2 3">DSM 100316</strain>
    </source>
</reference>
<feature type="signal peptide" evidence="1">
    <location>
        <begin position="1"/>
        <end position="29"/>
    </location>
</feature>
<evidence type="ECO:0000313" key="2">
    <source>
        <dbReference type="EMBL" id="ROS05505.1"/>
    </source>
</evidence>
<proteinExistence type="predicted"/>
<dbReference type="RefSeq" id="WP_123711405.1">
    <property type="nucleotide sequence ID" value="NZ_RKHR01000003.1"/>
</dbReference>
<name>A0A3N2E1R4_9GAMM</name>